<comment type="caution">
    <text evidence="1">The sequence shown here is derived from an EMBL/GenBank/DDBJ whole genome shotgun (WGS) entry which is preliminary data.</text>
</comment>
<dbReference type="Proteomes" id="UP001305779">
    <property type="component" value="Unassembled WGS sequence"/>
</dbReference>
<dbReference type="InterPro" id="IPR036770">
    <property type="entry name" value="Ankyrin_rpt-contain_sf"/>
</dbReference>
<evidence type="ECO:0000313" key="1">
    <source>
        <dbReference type="EMBL" id="KAK4497252.1"/>
    </source>
</evidence>
<dbReference type="EMBL" id="JAXOVC010000009">
    <property type="protein sequence ID" value="KAK4497252.1"/>
    <property type="molecule type" value="Genomic_DNA"/>
</dbReference>
<proteinExistence type="predicted"/>
<evidence type="ECO:0008006" key="3">
    <source>
        <dbReference type="Google" id="ProtNLM"/>
    </source>
</evidence>
<organism evidence="1 2">
    <name type="scientific">Zasmidium cellare</name>
    <name type="common">Wine cellar mold</name>
    <name type="synonym">Racodium cellare</name>
    <dbReference type="NCBI Taxonomy" id="395010"/>
    <lineage>
        <taxon>Eukaryota</taxon>
        <taxon>Fungi</taxon>
        <taxon>Dikarya</taxon>
        <taxon>Ascomycota</taxon>
        <taxon>Pezizomycotina</taxon>
        <taxon>Dothideomycetes</taxon>
        <taxon>Dothideomycetidae</taxon>
        <taxon>Mycosphaerellales</taxon>
        <taxon>Mycosphaerellaceae</taxon>
        <taxon>Zasmidium</taxon>
    </lineage>
</organism>
<sequence length="832" mass="94823">MSDPLSVAAAAAGFLGVAGQLAEGIIKLRRLYNTVSRAPERVSDLLDSMQSLQDALQSTGEFLNTTTAATVSIRQAAQRCLLQCQRLRRKLTRKLLELERKFRGNRLNSAVFVFREAEIDEMFEDLERCKTSLIISQQIFESHASESSHADLTGKQNAILDSQMQARSDLSAYTQLSKQHNDAALRHYQDVKQDTSSIRSELSNLTQSMNTVQNSVDHHHLTLQQGNEAIIQEIGHLRQQLATLERQAGFSTQQSESILRAVQCSQDQIAALSTSLQKSRSESVTTLSIGFQLCPLRLTIEQRVAVTEKDSTGSFLCQPKPTRQHDAMVDLRLPIWFVRDQYRIAVNRSLSGWKYNLRYYRQYYFANLDPLMEACQEGNVPATQQLLQSRSVSPFDKSSYGLTASDYALIYGGNDMYDFMKSQGLPFSAPEVLLITSVTTYCVDYQSFGFIRNRLKRICTYIDAQIEDLEDFRQDTNDQRWPAEKLQRNIELAMLPSFSYAERIQVILRNSPKILLWGEPQEVEEELHSLLKDVPCEARYMGQRSFGEGVLSLLHLSAIMIARRGNFHAFWKRTFAAAIAAGIDVHEEQPEEYLTGQFWGTPMAAHIRESLYQCLDEYVDTHTSREQHAIQKALQRWLHVLLDNGIDLEAYGSKETAFFNEALKNARAQDERKVSDIHLYRWLCGVQELVTGPEVTDWKITYSTAAFTTTLSDFWTMVGRPAPPEDVLIKMLAIKIKVESAASTTPGMWPERKPARDPDRIVDKLCEKDESEYAYCTESVRLSDPREAYERLDLGAFEVLAEADSVPERDERQERAWVDDIMRRAEELSEQL</sequence>
<name>A0ABR0E739_ZASCE</name>
<evidence type="ECO:0000313" key="2">
    <source>
        <dbReference type="Proteomes" id="UP001305779"/>
    </source>
</evidence>
<dbReference type="SUPFAM" id="SSF48403">
    <property type="entry name" value="Ankyrin repeat"/>
    <property type="match status" value="1"/>
</dbReference>
<accession>A0ABR0E739</accession>
<reference evidence="1 2" key="1">
    <citation type="journal article" date="2023" name="G3 (Bethesda)">
        <title>A chromosome-level genome assembly of Zasmidium syzygii isolated from banana leaves.</title>
        <authorList>
            <person name="van Westerhoven A.C."/>
            <person name="Mehrabi R."/>
            <person name="Talebi R."/>
            <person name="Steentjes M.B.F."/>
            <person name="Corcolon B."/>
            <person name="Chong P.A."/>
            <person name="Kema G.H.J."/>
            <person name="Seidl M.F."/>
        </authorList>
    </citation>
    <scope>NUCLEOTIDE SEQUENCE [LARGE SCALE GENOMIC DNA]</scope>
    <source>
        <strain evidence="1 2">P124</strain>
    </source>
</reference>
<gene>
    <name evidence="1" type="ORF">PRZ48_011702</name>
</gene>
<protein>
    <recommendedName>
        <fullName evidence="3">Fungal N-terminal domain-containing protein</fullName>
    </recommendedName>
</protein>
<keyword evidence="2" id="KW-1185">Reference proteome</keyword>